<protein>
    <submittedName>
        <fullName evidence="1">Uncharacterized protein</fullName>
    </submittedName>
</protein>
<feature type="non-terminal residue" evidence="1">
    <location>
        <position position="1"/>
    </location>
</feature>
<organism evidence="1 2">
    <name type="scientific">Didymodactylos carnosus</name>
    <dbReference type="NCBI Taxonomy" id="1234261"/>
    <lineage>
        <taxon>Eukaryota</taxon>
        <taxon>Metazoa</taxon>
        <taxon>Spiralia</taxon>
        <taxon>Gnathifera</taxon>
        <taxon>Rotifera</taxon>
        <taxon>Eurotatoria</taxon>
        <taxon>Bdelloidea</taxon>
        <taxon>Philodinida</taxon>
        <taxon>Philodinidae</taxon>
        <taxon>Didymodactylos</taxon>
    </lineage>
</organism>
<sequence length="15" mass="1494">TAPAPPRLSCPAIVT</sequence>
<dbReference type="Proteomes" id="UP000681722">
    <property type="component" value="Unassembled WGS sequence"/>
</dbReference>
<reference evidence="1" key="1">
    <citation type="submission" date="2021-02" db="EMBL/GenBank/DDBJ databases">
        <authorList>
            <person name="Nowell W R."/>
        </authorList>
    </citation>
    <scope>NUCLEOTIDE SEQUENCE</scope>
</reference>
<proteinExistence type="predicted"/>
<name>A0A8S2XTK2_9BILA</name>
<evidence type="ECO:0000313" key="1">
    <source>
        <dbReference type="EMBL" id="CAF4517909.1"/>
    </source>
</evidence>
<evidence type="ECO:0000313" key="2">
    <source>
        <dbReference type="Proteomes" id="UP000681722"/>
    </source>
</evidence>
<dbReference type="EMBL" id="CAJOBC010109197">
    <property type="protein sequence ID" value="CAF4517909.1"/>
    <property type="molecule type" value="Genomic_DNA"/>
</dbReference>
<accession>A0A8S2XTK2</accession>
<gene>
    <name evidence="1" type="ORF">SRO942_LOCUS45628</name>
</gene>
<comment type="caution">
    <text evidence="1">The sequence shown here is derived from an EMBL/GenBank/DDBJ whole genome shotgun (WGS) entry which is preliminary data.</text>
</comment>
<feature type="non-terminal residue" evidence="1">
    <location>
        <position position="15"/>
    </location>
</feature>